<organism evidence="8 9">
    <name type="scientific">Cognatishimia coralii</name>
    <dbReference type="NCBI Taxonomy" id="3083254"/>
    <lineage>
        <taxon>Bacteria</taxon>
        <taxon>Pseudomonadati</taxon>
        <taxon>Pseudomonadota</taxon>
        <taxon>Alphaproteobacteria</taxon>
        <taxon>Rhodobacterales</taxon>
        <taxon>Paracoccaceae</taxon>
        <taxon>Cognatishimia</taxon>
    </lineage>
</organism>
<dbReference type="SUPFAM" id="SSF47203">
    <property type="entry name" value="Acyl-CoA dehydrogenase C-terminal domain-like"/>
    <property type="match status" value="1"/>
</dbReference>
<dbReference type="RefSeq" id="WP_339404507.1">
    <property type="nucleotide sequence ID" value="NZ_JBBGAZ010000012.1"/>
</dbReference>
<feature type="domain" description="Acyl-CoA dehydrogenase/oxidase C-terminal" evidence="6">
    <location>
        <begin position="202"/>
        <end position="328"/>
    </location>
</feature>
<name>A0ABU8QK51_9RHOB</name>
<dbReference type="Pfam" id="PF02771">
    <property type="entry name" value="Acyl-CoA_dh_N"/>
    <property type="match status" value="1"/>
</dbReference>
<keyword evidence="5" id="KW-0560">Oxidoreductase</keyword>
<dbReference type="SUPFAM" id="SSF56645">
    <property type="entry name" value="Acyl-CoA dehydrogenase NM domain-like"/>
    <property type="match status" value="1"/>
</dbReference>
<dbReference type="CDD" id="cd00567">
    <property type="entry name" value="ACAD"/>
    <property type="match status" value="1"/>
</dbReference>
<evidence type="ECO:0000256" key="4">
    <source>
        <dbReference type="ARBA" id="ARBA00022827"/>
    </source>
</evidence>
<dbReference type="InterPro" id="IPR036250">
    <property type="entry name" value="AcylCo_DH-like_C"/>
</dbReference>
<dbReference type="Gene3D" id="1.10.540.10">
    <property type="entry name" value="Acyl-CoA dehydrogenase/oxidase, N-terminal domain"/>
    <property type="match status" value="1"/>
</dbReference>
<dbReference type="Pfam" id="PF00441">
    <property type="entry name" value="Acyl-CoA_dh_1"/>
    <property type="match status" value="1"/>
</dbReference>
<keyword evidence="4" id="KW-0274">FAD</keyword>
<dbReference type="Gene3D" id="2.40.110.10">
    <property type="entry name" value="Butyryl-CoA Dehydrogenase, subunit A, domain 2"/>
    <property type="match status" value="1"/>
</dbReference>
<gene>
    <name evidence="8" type="ORF">WG622_16170</name>
</gene>
<dbReference type="Gene3D" id="1.20.140.10">
    <property type="entry name" value="Butyryl-CoA Dehydrogenase, subunit A, domain 3"/>
    <property type="match status" value="1"/>
</dbReference>
<accession>A0ABU8QK51</accession>
<dbReference type="InterPro" id="IPR009075">
    <property type="entry name" value="AcylCo_DH/oxidase_C"/>
</dbReference>
<dbReference type="InterPro" id="IPR009100">
    <property type="entry name" value="AcylCoA_DH/oxidase_NM_dom_sf"/>
</dbReference>
<protein>
    <submittedName>
        <fullName evidence="8">Acyl-CoA dehydrogenase family protein</fullName>
    </submittedName>
</protein>
<dbReference type="Proteomes" id="UP001368270">
    <property type="component" value="Unassembled WGS sequence"/>
</dbReference>
<keyword evidence="9" id="KW-1185">Reference proteome</keyword>
<feature type="domain" description="Acyl-CoA dehydrogenase/oxidase N-terminal" evidence="7">
    <location>
        <begin position="13"/>
        <end position="77"/>
    </location>
</feature>
<evidence type="ECO:0000313" key="8">
    <source>
        <dbReference type="EMBL" id="MEJ5219794.1"/>
    </source>
</evidence>
<dbReference type="InterPro" id="IPR013786">
    <property type="entry name" value="AcylCoA_DH/ox_N"/>
</dbReference>
<evidence type="ECO:0000313" key="9">
    <source>
        <dbReference type="Proteomes" id="UP001368270"/>
    </source>
</evidence>
<dbReference type="PANTHER" id="PTHR43884">
    <property type="entry name" value="ACYL-COA DEHYDROGENASE"/>
    <property type="match status" value="1"/>
</dbReference>
<dbReference type="PANTHER" id="PTHR43884:SF20">
    <property type="entry name" value="ACYL-COA DEHYDROGENASE FADE28"/>
    <property type="match status" value="1"/>
</dbReference>
<dbReference type="InterPro" id="IPR046373">
    <property type="entry name" value="Acyl-CoA_Oxase/DH_mid-dom_sf"/>
</dbReference>
<comment type="caution">
    <text evidence="8">The sequence shown here is derived from an EMBL/GenBank/DDBJ whole genome shotgun (WGS) entry which is preliminary data.</text>
</comment>
<comment type="similarity">
    <text evidence="2">Belongs to the acyl-CoA dehydrogenase family.</text>
</comment>
<evidence type="ECO:0000256" key="3">
    <source>
        <dbReference type="ARBA" id="ARBA00022630"/>
    </source>
</evidence>
<evidence type="ECO:0000256" key="5">
    <source>
        <dbReference type="ARBA" id="ARBA00023002"/>
    </source>
</evidence>
<dbReference type="InterPro" id="IPR037069">
    <property type="entry name" value="AcylCoA_DH/ox_N_sf"/>
</dbReference>
<dbReference type="EMBL" id="JBBGAZ010000012">
    <property type="protein sequence ID" value="MEJ5219794.1"/>
    <property type="molecule type" value="Genomic_DNA"/>
</dbReference>
<comment type="cofactor">
    <cofactor evidence="1">
        <name>FAD</name>
        <dbReference type="ChEBI" id="CHEBI:57692"/>
    </cofactor>
</comment>
<keyword evidence="3" id="KW-0285">Flavoprotein</keyword>
<evidence type="ECO:0000256" key="1">
    <source>
        <dbReference type="ARBA" id="ARBA00001974"/>
    </source>
</evidence>
<evidence type="ECO:0000259" key="6">
    <source>
        <dbReference type="Pfam" id="PF00441"/>
    </source>
</evidence>
<evidence type="ECO:0000259" key="7">
    <source>
        <dbReference type="Pfam" id="PF02771"/>
    </source>
</evidence>
<evidence type="ECO:0000256" key="2">
    <source>
        <dbReference type="ARBA" id="ARBA00009347"/>
    </source>
</evidence>
<sequence>MLQDSLDSILSEMTDPAEIWQQLAGLGMLGLTLPEHAGGAELGMPELLLLSYAMGRAGLTTPHVGAEILAMPLLARFSDLPSVAPLLGRLVDGSRIVTLSLEARAPVMADRNSESGFRMNGEVTLVPAGASADLIVLMATLDCAPALFLLDLGTPGVLRIPYLPVTPGGGADIRLTDVTLPEGALLAHGDEAAALIAEAQARGQLATCGEMLGGMEVLLELTVDYLRTRHQFGQPLAAFQVLQHAAVDMYVELETARAMLDYGRRMFGADPMRRSLALDAVKLKMNEAAKVIGESAVQLHGGIGMTEESLTGRQFARLTAGRLAFGDSRSCMNRLLTGDESIALS</sequence>
<proteinExistence type="inferred from homology"/>
<reference evidence="8 9" key="1">
    <citation type="submission" date="2024-03" db="EMBL/GenBank/DDBJ databases">
        <title>Cognatishimia coralii sp. nov., a marine bacterium isolated from coral surrounding seawater.</title>
        <authorList>
            <person name="Liu X."/>
            <person name="Liu S."/>
            <person name="Sun H."/>
            <person name="Zhang Y."/>
        </authorList>
    </citation>
    <scope>NUCLEOTIDE SEQUENCE [LARGE SCALE GENOMIC DNA]</scope>
    <source>
        <strain evidence="8 9">D5M38</strain>
    </source>
</reference>